<dbReference type="Pfam" id="PF08711">
    <property type="entry name" value="Med26"/>
    <property type="match status" value="1"/>
</dbReference>
<dbReference type="Pfam" id="PF01096">
    <property type="entry name" value="Zn_ribbon_TFIIS"/>
    <property type="match status" value="1"/>
</dbReference>
<reference evidence="8 9" key="1">
    <citation type="journal article" date="2018" name="Microb. Genom.">
        <title>Expanding an expanded genome: long-read sequencing of Trypanosoma cruzi.</title>
        <authorList>
            <person name="Berna L."/>
            <person name="Rodriguez M."/>
            <person name="Chiribao M.L."/>
            <person name="Parodi-Talice A."/>
            <person name="Pita S."/>
            <person name="Rijo G."/>
            <person name="Alvarez-Valin F."/>
            <person name="Robello C."/>
        </authorList>
    </citation>
    <scope>NUCLEOTIDE SEQUENCE [LARGE SCALE GENOMIC DNA]</scope>
    <source>
        <strain evidence="8 9">TCC</strain>
    </source>
</reference>
<feature type="region of interest" description="Disordered" evidence="5">
    <location>
        <begin position="96"/>
        <end position="208"/>
    </location>
</feature>
<evidence type="ECO:0000313" key="9">
    <source>
        <dbReference type="Proteomes" id="UP000246078"/>
    </source>
</evidence>
<dbReference type="SMR" id="A0A2V2W5X5"/>
<feature type="region of interest" description="Disordered" evidence="5">
    <location>
        <begin position="441"/>
        <end position="468"/>
    </location>
</feature>
<dbReference type="SUPFAM" id="SSF63748">
    <property type="entry name" value="Tudor/PWWP/MBT"/>
    <property type="match status" value="1"/>
</dbReference>
<feature type="compositionally biased region" description="Basic residues" evidence="5">
    <location>
        <begin position="120"/>
        <end position="130"/>
    </location>
</feature>
<keyword evidence="1" id="KW-0479">Metal-binding</keyword>
<sequence>MAFPLNTLVWLKQPGYPWWPGMVLDPAALEMVLPAGYDTCVLCLPSVSSSVAFANSSNAEELLRFDPETDAELIEAGKQDADCAAAIEEALNVYEQQAQQAQLEEEEGEKNEHEDGGGRKGTHTRKKHMPHKADKHERKRRKRHERNESTPVDRRYRHEKKKNERRKYMDSDDLESGTTEDLSDNSDDRRRGKRTGKKSGKAGSQDAVDQYEEEAGFLPTHQEDDAAYLERMLRENRHTVSDSTLATIRHKLETLTEACNHGGVISVSEAAEEELLEVLSPLSLVNVTLDQLRRLKIGVTVGKFLLRDYPVRVVSLASAILTYWFRQLPPATQQLLSKKSALDMASNDTTIGSERQDVSLGALGVQLEACFTDEEVCDTINDPVIVAGNIEKELEAVDDEDVSMEVLAALRDGSNTALRCGLLDGSITAKDFVANPTNPDLLLKRSDNDGDKTSGVSPVEPESPLEEGSDLTNFTTLYVCPGCGAREAVANEYSVQAHDNMAVFVRCLKCDETWNVEA</sequence>
<dbReference type="GO" id="GO:0003676">
    <property type="term" value="F:nucleic acid binding"/>
    <property type="evidence" value="ECO:0007669"/>
    <property type="project" value="InterPro"/>
</dbReference>
<evidence type="ECO:0000256" key="3">
    <source>
        <dbReference type="ARBA" id="ARBA00022833"/>
    </source>
</evidence>
<dbReference type="InterPro" id="IPR001222">
    <property type="entry name" value="Znf_TFIIS"/>
</dbReference>
<keyword evidence="2" id="KW-0863">Zinc-finger</keyword>
<gene>
    <name evidence="8" type="ORF">C3747_184g63</name>
</gene>
<evidence type="ECO:0000259" key="7">
    <source>
        <dbReference type="PROSITE" id="PS51319"/>
    </source>
</evidence>
<comment type="caution">
    <text evidence="8">The sequence shown here is derived from an EMBL/GenBank/DDBJ whole genome shotgun (WGS) entry which is preliminary data.</text>
</comment>
<proteinExistence type="predicted"/>
<keyword evidence="4" id="KW-0539">Nucleus</keyword>
<dbReference type="PROSITE" id="PS51319">
    <property type="entry name" value="TFIIS_N"/>
    <property type="match status" value="1"/>
</dbReference>
<dbReference type="VEuPathDB" id="TriTrypDB:TcCLB.507715.20"/>
<dbReference type="GO" id="GO:0006351">
    <property type="term" value="P:DNA-templated transcription"/>
    <property type="evidence" value="ECO:0007669"/>
    <property type="project" value="InterPro"/>
</dbReference>
<keyword evidence="3" id="KW-0862">Zinc</keyword>
<protein>
    <recommendedName>
        <fullName evidence="10">TFIIS N-terminal domain-containing protein</fullName>
    </recommendedName>
</protein>
<dbReference type="VEuPathDB" id="TriTrypDB:C4B63_9g332"/>
<name>A0A2V2W5X5_TRYCR</name>
<dbReference type="Gene3D" id="2.30.30.140">
    <property type="match status" value="1"/>
</dbReference>
<evidence type="ECO:0000256" key="5">
    <source>
        <dbReference type="SAM" id="MobiDB-lite"/>
    </source>
</evidence>
<dbReference type="VEuPathDB" id="TriTrypDB:TcYC6_0077350"/>
<dbReference type="InterPro" id="IPR035441">
    <property type="entry name" value="TFIIS/LEDGF_dom_sf"/>
</dbReference>
<dbReference type="InterPro" id="IPR000313">
    <property type="entry name" value="PWWP_dom"/>
</dbReference>
<evidence type="ECO:0008006" key="10">
    <source>
        <dbReference type="Google" id="ProtNLM"/>
    </source>
</evidence>
<dbReference type="PROSITE" id="PS50812">
    <property type="entry name" value="PWWP"/>
    <property type="match status" value="1"/>
</dbReference>
<feature type="compositionally biased region" description="Basic and acidic residues" evidence="5">
    <location>
        <begin position="442"/>
        <end position="452"/>
    </location>
</feature>
<dbReference type="Proteomes" id="UP000246078">
    <property type="component" value="Unassembled WGS sequence"/>
</dbReference>
<comment type="subcellular location">
    <subcellularLocation>
        <location evidence="4">Nucleus</location>
    </subcellularLocation>
</comment>
<dbReference type="CDD" id="cd05162">
    <property type="entry name" value="PWWP"/>
    <property type="match status" value="1"/>
</dbReference>
<evidence type="ECO:0000313" key="8">
    <source>
        <dbReference type="EMBL" id="PWV02919.1"/>
    </source>
</evidence>
<dbReference type="SUPFAM" id="SSF47676">
    <property type="entry name" value="Conserved domain common to transcription factors TFIIS, elongin A, CRSP70"/>
    <property type="match status" value="1"/>
</dbReference>
<dbReference type="VEuPathDB" id="TriTrypDB:TcCL_NonESM04517"/>
<dbReference type="Gene3D" id="1.20.930.10">
    <property type="entry name" value="Conserved domain common to transcription factors TFIIS, elongin A, CRSP70"/>
    <property type="match status" value="1"/>
</dbReference>
<dbReference type="VEuPathDB" id="TriTrypDB:TCDM_07202"/>
<dbReference type="AlphaFoldDB" id="A0A2V2W5X5"/>
<dbReference type="VEuPathDB" id="TriTrypDB:C3747_184g63"/>
<feature type="compositionally biased region" description="Basic residues" evidence="5">
    <location>
        <begin position="191"/>
        <end position="200"/>
    </location>
</feature>
<dbReference type="VEuPathDB" id="TriTrypDB:TcCLB.511115.49"/>
<dbReference type="VEuPathDB" id="TriTrypDB:TcG_07896"/>
<dbReference type="VEuPathDB" id="TriTrypDB:BCY84_02862"/>
<accession>A0A2V2W5X5</accession>
<dbReference type="VEuPathDB" id="TriTrypDB:TCSYLVIO_000381"/>
<dbReference type="GO" id="GO:0008270">
    <property type="term" value="F:zinc ion binding"/>
    <property type="evidence" value="ECO:0007669"/>
    <property type="project" value="UniProtKB-KW"/>
</dbReference>
<feature type="compositionally biased region" description="Basic and acidic residues" evidence="5">
    <location>
        <begin position="145"/>
        <end position="156"/>
    </location>
</feature>
<dbReference type="VEuPathDB" id="TriTrypDB:TcBrA4_0101400"/>
<dbReference type="VEuPathDB" id="TriTrypDB:Tc_MARK_9620"/>
<feature type="domain" description="PWWP" evidence="6">
    <location>
        <begin position="5"/>
        <end position="34"/>
    </location>
</feature>
<evidence type="ECO:0000259" key="6">
    <source>
        <dbReference type="PROSITE" id="PS50812"/>
    </source>
</evidence>
<dbReference type="VEuPathDB" id="TriTrypDB:ECC02_007016"/>
<organism evidence="8 9">
    <name type="scientific">Trypanosoma cruzi</name>
    <dbReference type="NCBI Taxonomy" id="5693"/>
    <lineage>
        <taxon>Eukaryota</taxon>
        <taxon>Discoba</taxon>
        <taxon>Euglenozoa</taxon>
        <taxon>Kinetoplastea</taxon>
        <taxon>Metakinetoplastina</taxon>
        <taxon>Trypanosomatida</taxon>
        <taxon>Trypanosomatidae</taxon>
        <taxon>Trypanosoma</taxon>
        <taxon>Schizotrypanum</taxon>
    </lineage>
</organism>
<dbReference type="VEuPathDB" id="TriTrypDB:TcCLB.480653.10"/>
<dbReference type="GO" id="GO:0005634">
    <property type="term" value="C:nucleus"/>
    <property type="evidence" value="ECO:0007669"/>
    <property type="project" value="UniProtKB-SubCell"/>
</dbReference>
<feature type="domain" description="TFIIS N-terminal" evidence="7">
    <location>
        <begin position="253"/>
        <end position="331"/>
    </location>
</feature>
<dbReference type="Gene3D" id="2.20.25.10">
    <property type="match status" value="1"/>
</dbReference>
<dbReference type="OrthoDB" id="272365at2759"/>
<dbReference type="OMA" id="CGANDAY"/>
<dbReference type="SUPFAM" id="SSF57783">
    <property type="entry name" value="Zinc beta-ribbon"/>
    <property type="match status" value="1"/>
</dbReference>
<dbReference type="Pfam" id="PF00855">
    <property type="entry name" value="PWWP"/>
    <property type="match status" value="1"/>
</dbReference>
<dbReference type="EMBL" id="PRFC01000184">
    <property type="protein sequence ID" value="PWV02919.1"/>
    <property type="molecule type" value="Genomic_DNA"/>
</dbReference>
<evidence type="ECO:0000256" key="4">
    <source>
        <dbReference type="PROSITE-ProRule" id="PRU00649"/>
    </source>
</evidence>
<evidence type="ECO:0000256" key="1">
    <source>
        <dbReference type="ARBA" id="ARBA00022723"/>
    </source>
</evidence>
<dbReference type="InterPro" id="IPR017923">
    <property type="entry name" value="TFIIS_N"/>
</dbReference>
<evidence type="ECO:0000256" key="2">
    <source>
        <dbReference type="ARBA" id="ARBA00022771"/>
    </source>
</evidence>